<comment type="caution">
    <text evidence="3">The sequence shown here is derived from an EMBL/GenBank/DDBJ whole genome shotgun (WGS) entry which is preliminary data.</text>
</comment>
<evidence type="ECO:0000313" key="3">
    <source>
        <dbReference type="EMBL" id="KAF2083815.1"/>
    </source>
</evidence>
<evidence type="ECO:0000256" key="1">
    <source>
        <dbReference type="SAM" id="Coils"/>
    </source>
</evidence>
<keyword evidence="4" id="KW-1185">Reference proteome</keyword>
<protein>
    <submittedName>
        <fullName evidence="3">Uncharacterized protein</fullName>
    </submittedName>
</protein>
<organism evidence="3 4">
    <name type="scientific">Saccharata proteae CBS 121410</name>
    <dbReference type="NCBI Taxonomy" id="1314787"/>
    <lineage>
        <taxon>Eukaryota</taxon>
        <taxon>Fungi</taxon>
        <taxon>Dikarya</taxon>
        <taxon>Ascomycota</taxon>
        <taxon>Pezizomycotina</taxon>
        <taxon>Dothideomycetes</taxon>
        <taxon>Dothideomycetes incertae sedis</taxon>
        <taxon>Botryosphaeriales</taxon>
        <taxon>Saccharataceae</taxon>
        <taxon>Saccharata</taxon>
    </lineage>
</organism>
<dbReference type="Proteomes" id="UP000799776">
    <property type="component" value="Unassembled WGS sequence"/>
</dbReference>
<dbReference type="EMBL" id="ML978756">
    <property type="protein sequence ID" value="KAF2083815.1"/>
    <property type="molecule type" value="Genomic_DNA"/>
</dbReference>
<dbReference type="AlphaFoldDB" id="A0A9P4HLI4"/>
<sequence>MADTSDGAVPKVKHEGNLAATENATAKASDGLDNHDILKIEVQLITDRIQGEIKEKKEAMEANVVKAIKELDKVDKQLRREWGIHDELVLGGEHAKTYKRSMRKHIMSYLNFEVGNRSRCYDHDLEAYNSFLSNITRARHSYQDQQATELAAKNLEELEEEKRYYKQRLKEVENRAKKVAEEMFADEH</sequence>
<feature type="coiled-coil region" evidence="1">
    <location>
        <begin position="148"/>
        <end position="182"/>
    </location>
</feature>
<name>A0A9P4HLI4_9PEZI</name>
<proteinExistence type="predicted"/>
<accession>A0A9P4HLI4</accession>
<reference evidence="3" key="1">
    <citation type="journal article" date="2020" name="Stud. Mycol.">
        <title>101 Dothideomycetes genomes: a test case for predicting lifestyles and emergence of pathogens.</title>
        <authorList>
            <person name="Haridas S."/>
            <person name="Albert R."/>
            <person name="Binder M."/>
            <person name="Bloem J."/>
            <person name="Labutti K."/>
            <person name="Salamov A."/>
            <person name="Andreopoulos B."/>
            <person name="Baker S."/>
            <person name="Barry K."/>
            <person name="Bills G."/>
            <person name="Bluhm B."/>
            <person name="Cannon C."/>
            <person name="Castanera R."/>
            <person name="Culley D."/>
            <person name="Daum C."/>
            <person name="Ezra D."/>
            <person name="Gonzalez J."/>
            <person name="Henrissat B."/>
            <person name="Kuo A."/>
            <person name="Liang C."/>
            <person name="Lipzen A."/>
            <person name="Lutzoni F."/>
            <person name="Magnuson J."/>
            <person name="Mondo S."/>
            <person name="Nolan M."/>
            <person name="Ohm R."/>
            <person name="Pangilinan J."/>
            <person name="Park H.-J."/>
            <person name="Ramirez L."/>
            <person name="Alfaro M."/>
            <person name="Sun H."/>
            <person name="Tritt A."/>
            <person name="Yoshinaga Y."/>
            <person name="Zwiers L.-H."/>
            <person name="Turgeon B."/>
            <person name="Goodwin S."/>
            <person name="Spatafora J."/>
            <person name="Crous P."/>
            <person name="Grigoriev I."/>
        </authorList>
    </citation>
    <scope>NUCLEOTIDE SEQUENCE</scope>
    <source>
        <strain evidence="3">CBS 121410</strain>
    </source>
</reference>
<evidence type="ECO:0000256" key="2">
    <source>
        <dbReference type="SAM" id="MobiDB-lite"/>
    </source>
</evidence>
<gene>
    <name evidence="3" type="ORF">K490DRAFT_60141</name>
</gene>
<feature type="region of interest" description="Disordered" evidence="2">
    <location>
        <begin position="1"/>
        <end position="20"/>
    </location>
</feature>
<evidence type="ECO:0000313" key="4">
    <source>
        <dbReference type="Proteomes" id="UP000799776"/>
    </source>
</evidence>
<keyword evidence="1" id="KW-0175">Coiled coil</keyword>